<gene>
    <name evidence="9" type="primary">ATG12</name>
    <name evidence="9" type="ORF">DEBR0S1_22210G</name>
</gene>
<keyword evidence="5 7" id="KW-0833">Ubl conjugation pathway</keyword>
<proteinExistence type="inferred from homology"/>
<evidence type="ECO:0000313" key="9">
    <source>
        <dbReference type="EMBL" id="VUG16651.1"/>
    </source>
</evidence>
<dbReference type="CDD" id="cd01612">
    <property type="entry name" value="Ubl_ATG12"/>
    <property type="match status" value="1"/>
</dbReference>
<dbReference type="GO" id="GO:0000422">
    <property type="term" value="P:autophagy of mitochondrion"/>
    <property type="evidence" value="ECO:0007669"/>
    <property type="project" value="TreeGrafter"/>
</dbReference>
<evidence type="ECO:0000256" key="3">
    <source>
        <dbReference type="ARBA" id="ARBA00015875"/>
    </source>
</evidence>
<comment type="function">
    <text evidence="7">Ubiquitin-like protein involved in cytoplasm to vacuole transport (Cvt), autophagy vesicles formation, mitophagy, and nucleophagy.</text>
</comment>
<dbReference type="GO" id="GO:0061723">
    <property type="term" value="P:glycophagy"/>
    <property type="evidence" value="ECO:0007669"/>
    <property type="project" value="TreeGrafter"/>
</dbReference>
<feature type="compositionally biased region" description="Basic and acidic residues" evidence="8">
    <location>
        <begin position="57"/>
        <end position="67"/>
    </location>
</feature>
<dbReference type="PANTHER" id="PTHR13385:SF0">
    <property type="entry name" value="UBIQUITIN-LIKE PROTEIN ATG12"/>
    <property type="match status" value="1"/>
</dbReference>
<keyword evidence="7" id="KW-0653">Protein transport</keyword>
<dbReference type="GO" id="GO:0000045">
    <property type="term" value="P:autophagosome assembly"/>
    <property type="evidence" value="ECO:0007669"/>
    <property type="project" value="InterPro"/>
</dbReference>
<dbReference type="GO" id="GO:0034274">
    <property type="term" value="C:Atg12-Atg5-Atg16 complex"/>
    <property type="evidence" value="ECO:0007669"/>
    <property type="project" value="TreeGrafter"/>
</dbReference>
<dbReference type="GO" id="GO:0097352">
    <property type="term" value="P:autophagosome maturation"/>
    <property type="evidence" value="ECO:0007669"/>
    <property type="project" value="TreeGrafter"/>
</dbReference>
<feature type="region of interest" description="Disordered" evidence="8">
    <location>
        <begin position="53"/>
        <end position="86"/>
    </location>
</feature>
<keyword evidence="10" id="KW-1185">Reference proteome</keyword>
<evidence type="ECO:0000256" key="1">
    <source>
        <dbReference type="ARBA" id="ARBA00004623"/>
    </source>
</evidence>
<dbReference type="EMBL" id="CABFWN010000001">
    <property type="protein sequence ID" value="VUG16651.1"/>
    <property type="molecule type" value="Genomic_DNA"/>
</dbReference>
<keyword evidence="7" id="KW-0813">Transport</keyword>
<dbReference type="AlphaFoldDB" id="A0A7D9CVI4"/>
<dbReference type="GO" id="GO:0000421">
    <property type="term" value="C:autophagosome membrane"/>
    <property type="evidence" value="ECO:0007669"/>
    <property type="project" value="TreeGrafter"/>
</dbReference>
<name>A0A7D9CVI4_DEKBR</name>
<evidence type="ECO:0000256" key="8">
    <source>
        <dbReference type="SAM" id="MobiDB-lite"/>
    </source>
</evidence>
<evidence type="ECO:0000256" key="7">
    <source>
        <dbReference type="RuleBase" id="RU361201"/>
    </source>
</evidence>
<reference evidence="9 10" key="1">
    <citation type="submission" date="2019-07" db="EMBL/GenBank/DDBJ databases">
        <authorList>
            <person name="Friedrich A."/>
            <person name="Schacherer J."/>
        </authorList>
    </citation>
    <scope>NUCLEOTIDE SEQUENCE [LARGE SCALE GENOMIC DNA]</scope>
</reference>
<keyword evidence="4 7" id="KW-1017">Isopeptide bond</keyword>
<accession>A0A7D9CVI4</accession>
<evidence type="ECO:0000256" key="6">
    <source>
        <dbReference type="ARBA" id="ARBA00023006"/>
    </source>
</evidence>
<dbReference type="PANTHER" id="PTHR13385">
    <property type="entry name" value="AUTOPHAGY PROTEIN 12"/>
    <property type="match status" value="1"/>
</dbReference>
<comment type="subunit">
    <text evidence="7">Forms a conjugate with ATG5.</text>
</comment>
<dbReference type="Gene3D" id="3.10.20.90">
    <property type="entry name" value="Phosphatidylinositol 3-kinase Catalytic Subunit, Chain A, domain 1"/>
    <property type="match status" value="1"/>
</dbReference>
<dbReference type="InterPro" id="IPR007242">
    <property type="entry name" value="Atg12"/>
</dbReference>
<dbReference type="GO" id="GO:0034045">
    <property type="term" value="C:phagophore assembly site membrane"/>
    <property type="evidence" value="ECO:0007669"/>
    <property type="project" value="UniProtKB-SubCell"/>
</dbReference>
<dbReference type="GO" id="GO:0034727">
    <property type="term" value="P:piecemeal microautophagy of the nucleus"/>
    <property type="evidence" value="ECO:0007669"/>
    <property type="project" value="TreeGrafter"/>
</dbReference>
<comment type="similarity">
    <text evidence="2 7">Belongs to the ATG12 family.</text>
</comment>
<dbReference type="GO" id="GO:0019776">
    <property type="term" value="F:Atg8-family ligase activity"/>
    <property type="evidence" value="ECO:0007669"/>
    <property type="project" value="TreeGrafter"/>
</dbReference>
<evidence type="ECO:0000313" key="10">
    <source>
        <dbReference type="Proteomes" id="UP000478008"/>
    </source>
</evidence>
<keyword evidence="7" id="KW-0472">Membrane</keyword>
<dbReference type="Proteomes" id="UP000478008">
    <property type="component" value="Unassembled WGS sequence"/>
</dbReference>
<dbReference type="SUPFAM" id="SSF54236">
    <property type="entry name" value="Ubiquitin-like"/>
    <property type="match status" value="1"/>
</dbReference>
<organism evidence="9 10">
    <name type="scientific">Dekkera bruxellensis</name>
    <name type="common">Brettanomyces custersii</name>
    <dbReference type="NCBI Taxonomy" id="5007"/>
    <lineage>
        <taxon>Eukaryota</taxon>
        <taxon>Fungi</taxon>
        <taxon>Dikarya</taxon>
        <taxon>Ascomycota</taxon>
        <taxon>Saccharomycotina</taxon>
        <taxon>Pichiomycetes</taxon>
        <taxon>Pichiales</taxon>
        <taxon>Pichiaceae</taxon>
        <taxon>Brettanomyces</taxon>
    </lineage>
</organism>
<dbReference type="Pfam" id="PF04110">
    <property type="entry name" value="APG12"/>
    <property type="match status" value="1"/>
</dbReference>
<comment type="subcellular location">
    <subcellularLocation>
        <location evidence="1 7">Preautophagosomal structure membrane</location>
        <topology evidence="1 7">Peripheral membrane protein</topology>
    </subcellularLocation>
</comment>
<sequence length="209" mass="23338">MTDNEKRLKVLTDSLMQLNVSIAPDQRRNYVVSTLNVSKYSKDSLGDVSGLRLNIQTKKDDETNGNRDEDEDNNNGQDQQSHNGVIANTAPIKSKITMAHSKMLTGLSDRATDSLLAVSKRNSTKVQIRFKSIGSIGQLRPAIFKISRSSRFLSILRFLTRRLKLNNVYCYLENSIVPSPDDSIGNLYDLFKSGDSELIVSYCNIVAFG</sequence>
<dbReference type="InterPro" id="IPR029071">
    <property type="entry name" value="Ubiquitin-like_domsf"/>
</dbReference>
<protein>
    <recommendedName>
        <fullName evidence="3 7">Ubiquitin-like protein ATG12</fullName>
    </recommendedName>
</protein>
<dbReference type="GO" id="GO:0015031">
    <property type="term" value="P:protein transport"/>
    <property type="evidence" value="ECO:0007669"/>
    <property type="project" value="UniProtKB-KW"/>
</dbReference>
<evidence type="ECO:0000256" key="2">
    <source>
        <dbReference type="ARBA" id="ARBA00007778"/>
    </source>
</evidence>
<evidence type="ECO:0000256" key="5">
    <source>
        <dbReference type="ARBA" id="ARBA00022786"/>
    </source>
</evidence>
<evidence type="ECO:0000256" key="4">
    <source>
        <dbReference type="ARBA" id="ARBA00022499"/>
    </source>
</evidence>
<keyword evidence="6 7" id="KW-0072">Autophagy</keyword>